<evidence type="ECO:0000256" key="2">
    <source>
        <dbReference type="SAM" id="Phobius"/>
    </source>
</evidence>
<organism evidence="3 4">
    <name type="scientific">Salix purpurea</name>
    <name type="common">Purple osier willow</name>
    <dbReference type="NCBI Taxonomy" id="77065"/>
    <lineage>
        <taxon>Eukaryota</taxon>
        <taxon>Viridiplantae</taxon>
        <taxon>Streptophyta</taxon>
        <taxon>Embryophyta</taxon>
        <taxon>Tracheophyta</taxon>
        <taxon>Spermatophyta</taxon>
        <taxon>Magnoliopsida</taxon>
        <taxon>eudicotyledons</taxon>
        <taxon>Gunneridae</taxon>
        <taxon>Pentapetalae</taxon>
        <taxon>rosids</taxon>
        <taxon>fabids</taxon>
        <taxon>Malpighiales</taxon>
        <taxon>Salicaceae</taxon>
        <taxon>Saliceae</taxon>
        <taxon>Salix</taxon>
    </lineage>
</organism>
<reference evidence="3" key="2">
    <citation type="journal article" date="2023" name="Int. J. Mol. Sci.">
        <title>De Novo Assembly and Annotation of 11 Diverse Shrub Willow (Salix) Genomes Reveals Novel Gene Organization in Sex-Linked Regions.</title>
        <authorList>
            <person name="Hyden B."/>
            <person name="Feng K."/>
            <person name="Yates T.B."/>
            <person name="Jawdy S."/>
            <person name="Cereghino C."/>
            <person name="Smart L.B."/>
            <person name="Muchero W."/>
        </authorList>
    </citation>
    <scope>NUCLEOTIDE SEQUENCE</scope>
    <source>
        <tissue evidence="3">Shoot tip</tissue>
    </source>
</reference>
<keyword evidence="2" id="KW-0812">Transmembrane</keyword>
<feature type="compositionally biased region" description="Polar residues" evidence="1">
    <location>
        <begin position="1"/>
        <end position="39"/>
    </location>
</feature>
<dbReference type="AlphaFoldDB" id="A0A9Q0ZRR0"/>
<name>A0A9Q0ZRR0_SALPP</name>
<keyword evidence="4" id="KW-1185">Reference proteome</keyword>
<sequence>MGGLDGTSSSWINPNGPNWPQTPSSEQQWTNELPKSNQVPGMLPQPPMNQCSGQFPYQFNQVPITPNLYDPQCSTMLPEPSQTLRYAVVCLSISISLFLFFCVFSTNSC</sequence>
<evidence type="ECO:0000256" key="1">
    <source>
        <dbReference type="SAM" id="MobiDB-lite"/>
    </source>
</evidence>
<reference evidence="3" key="1">
    <citation type="submission" date="2022-11" db="EMBL/GenBank/DDBJ databases">
        <authorList>
            <person name="Hyden B.L."/>
            <person name="Feng K."/>
            <person name="Yates T."/>
            <person name="Jawdy S."/>
            <person name="Smart L.B."/>
            <person name="Muchero W."/>
        </authorList>
    </citation>
    <scope>NUCLEOTIDE SEQUENCE</scope>
    <source>
        <tissue evidence="3">Shoot tip</tissue>
    </source>
</reference>
<protein>
    <submittedName>
        <fullName evidence="3">Uncharacterized protein</fullName>
    </submittedName>
</protein>
<keyword evidence="2" id="KW-0472">Membrane</keyword>
<evidence type="ECO:0000313" key="4">
    <source>
        <dbReference type="Proteomes" id="UP001151532"/>
    </source>
</evidence>
<dbReference type="EMBL" id="JAPFFK010000009">
    <property type="protein sequence ID" value="KAJ6744540.1"/>
    <property type="molecule type" value="Genomic_DNA"/>
</dbReference>
<comment type="caution">
    <text evidence="3">The sequence shown here is derived from an EMBL/GenBank/DDBJ whole genome shotgun (WGS) entry which is preliminary data.</text>
</comment>
<evidence type="ECO:0000313" key="3">
    <source>
        <dbReference type="EMBL" id="KAJ6744540.1"/>
    </source>
</evidence>
<feature type="transmembrane region" description="Helical" evidence="2">
    <location>
        <begin position="84"/>
        <end position="104"/>
    </location>
</feature>
<dbReference type="Proteomes" id="UP001151532">
    <property type="component" value="Chromosome 19"/>
</dbReference>
<gene>
    <name evidence="3" type="ORF">OIU79_030807</name>
</gene>
<accession>A0A9Q0ZRR0</accession>
<keyword evidence="2" id="KW-1133">Transmembrane helix</keyword>
<proteinExistence type="predicted"/>
<feature type="region of interest" description="Disordered" evidence="1">
    <location>
        <begin position="1"/>
        <end position="52"/>
    </location>
</feature>
<dbReference type="OrthoDB" id="855706at2759"/>